<accession>A0A7X0HUC4</accession>
<comment type="caution">
    <text evidence="5">The sequence shown here is derived from an EMBL/GenBank/DDBJ whole genome shotgun (WGS) entry which is preliminary data.</text>
</comment>
<feature type="domain" description="Beta-lactamase-related" evidence="4">
    <location>
        <begin position="41"/>
        <end position="331"/>
    </location>
</feature>
<gene>
    <name evidence="5" type="ORF">HNR53_003707</name>
</gene>
<organism evidence="5 6">
    <name type="scientific">Bacillus benzoevorans</name>
    <dbReference type="NCBI Taxonomy" id="1456"/>
    <lineage>
        <taxon>Bacteria</taxon>
        <taxon>Bacillati</taxon>
        <taxon>Bacillota</taxon>
        <taxon>Bacilli</taxon>
        <taxon>Bacillales</taxon>
        <taxon>Bacillaceae</taxon>
        <taxon>Bacillus</taxon>
    </lineage>
</organism>
<evidence type="ECO:0000256" key="2">
    <source>
        <dbReference type="ARBA" id="ARBA00023136"/>
    </source>
</evidence>
<feature type="transmembrane region" description="Helical" evidence="3">
    <location>
        <begin position="388"/>
        <end position="411"/>
    </location>
</feature>
<keyword evidence="6" id="KW-1185">Reference proteome</keyword>
<dbReference type="RefSeq" id="WP_184528572.1">
    <property type="nucleotide sequence ID" value="NZ_JACHGK010000016.1"/>
</dbReference>
<evidence type="ECO:0000259" key="4">
    <source>
        <dbReference type="Pfam" id="PF00144"/>
    </source>
</evidence>
<dbReference type="AlphaFoldDB" id="A0A7X0HUC4"/>
<dbReference type="Gene3D" id="3.40.710.10">
    <property type="entry name" value="DD-peptidase/beta-lactamase superfamily"/>
    <property type="match status" value="1"/>
</dbReference>
<dbReference type="Pfam" id="PF00144">
    <property type="entry name" value="Beta-lactamase"/>
    <property type="match status" value="1"/>
</dbReference>
<dbReference type="GO" id="GO:0016020">
    <property type="term" value="C:membrane"/>
    <property type="evidence" value="ECO:0007669"/>
    <property type="project" value="UniProtKB-SubCell"/>
</dbReference>
<evidence type="ECO:0000313" key="6">
    <source>
        <dbReference type="Proteomes" id="UP000531594"/>
    </source>
</evidence>
<dbReference type="InterPro" id="IPR001466">
    <property type="entry name" value="Beta-lactam-related"/>
</dbReference>
<protein>
    <submittedName>
        <fullName evidence="5">Putative ATP-binding cassette transporter</fullName>
    </submittedName>
</protein>
<name>A0A7X0HUC4_9BACI</name>
<evidence type="ECO:0000256" key="1">
    <source>
        <dbReference type="ARBA" id="ARBA00004370"/>
    </source>
</evidence>
<keyword evidence="3" id="KW-0812">Transmembrane</keyword>
<evidence type="ECO:0000256" key="3">
    <source>
        <dbReference type="SAM" id="Phobius"/>
    </source>
</evidence>
<keyword evidence="2 3" id="KW-0472">Membrane</keyword>
<feature type="transmembrane region" description="Helical" evidence="3">
    <location>
        <begin position="423"/>
        <end position="444"/>
    </location>
</feature>
<keyword evidence="3" id="KW-1133">Transmembrane helix</keyword>
<dbReference type="Proteomes" id="UP000531594">
    <property type="component" value="Unassembled WGS sequence"/>
</dbReference>
<keyword evidence="5" id="KW-0067">ATP-binding</keyword>
<dbReference type="PANTHER" id="PTHR46825:SF11">
    <property type="entry name" value="PENICILLIN-BINDING PROTEIN 4"/>
    <property type="match status" value="1"/>
</dbReference>
<comment type="subcellular location">
    <subcellularLocation>
        <location evidence="1">Membrane</location>
    </subcellularLocation>
</comment>
<sequence length="449" mass="49652">MKNSLVDIIWRICFIFVILLTAIWMPAKGIQASEVSDASQIKAVMQRANITDMSVVIVTGDKVSYGGNRDTKGLYQIGSMTKAYTALGIMLLVDNEKISLDDTVSTYIEGFTANYRGDSVEITVDQLLAQTSGYTNSEKLYPSAAENMTLEDWAKSISGKELQSSPGVEYAYSNVNYNLLGLIIEKVSGHSYKEYMEENVLIPLGLNQTYCGKTDNADGIVTGSRQGFLMNFPYEINISEGMIPAGYCYSNIVDMGRWLQIQMGMVTVPEILASAINEIQMVSDKEYFGGWELTNYGALGHSGGTPNYSSRIVFDKDKQIGVCVLANLNAAGTVDSLCNALFLEKIGERKPLFSYDIWRIIDFIFTGVTVLCIAAALFMILKRRLCKLANIIIGSMLLILTVAVLIIFPLIFQASWWTILSIWAPYSMASGVILLCLCTLLSIWKLVKK</sequence>
<dbReference type="InterPro" id="IPR050491">
    <property type="entry name" value="AmpC-like"/>
</dbReference>
<evidence type="ECO:0000313" key="5">
    <source>
        <dbReference type="EMBL" id="MBB6447030.1"/>
    </source>
</evidence>
<dbReference type="SUPFAM" id="SSF56601">
    <property type="entry name" value="beta-lactamase/transpeptidase-like"/>
    <property type="match status" value="1"/>
</dbReference>
<dbReference type="EMBL" id="JACHGK010000016">
    <property type="protein sequence ID" value="MBB6447030.1"/>
    <property type="molecule type" value="Genomic_DNA"/>
</dbReference>
<keyword evidence="5" id="KW-0547">Nucleotide-binding</keyword>
<dbReference type="InterPro" id="IPR012338">
    <property type="entry name" value="Beta-lactam/transpept-like"/>
</dbReference>
<dbReference type="GO" id="GO:0005524">
    <property type="term" value="F:ATP binding"/>
    <property type="evidence" value="ECO:0007669"/>
    <property type="project" value="UniProtKB-KW"/>
</dbReference>
<reference evidence="5 6" key="1">
    <citation type="submission" date="2020-08" db="EMBL/GenBank/DDBJ databases">
        <title>Genomic Encyclopedia of Type Strains, Phase IV (KMG-IV): sequencing the most valuable type-strain genomes for metagenomic binning, comparative biology and taxonomic classification.</title>
        <authorList>
            <person name="Goeker M."/>
        </authorList>
    </citation>
    <scope>NUCLEOTIDE SEQUENCE [LARGE SCALE GENOMIC DNA]</scope>
    <source>
        <strain evidence="5 6">DSM 5391</strain>
    </source>
</reference>
<dbReference type="PANTHER" id="PTHR46825">
    <property type="entry name" value="D-ALANYL-D-ALANINE-CARBOXYPEPTIDASE/ENDOPEPTIDASE AMPH"/>
    <property type="match status" value="1"/>
</dbReference>
<feature type="transmembrane region" description="Helical" evidence="3">
    <location>
        <begin position="357"/>
        <end position="381"/>
    </location>
</feature>
<proteinExistence type="predicted"/>